<dbReference type="Proteomes" id="UP000184001">
    <property type="component" value="Unassembled WGS sequence"/>
</dbReference>
<proteinExistence type="predicted"/>
<accession>A0A8G2C987</accession>
<comment type="caution">
    <text evidence="1">The sequence shown here is derived from an EMBL/GenBank/DDBJ whole genome shotgun (WGS) entry which is preliminary data.</text>
</comment>
<organism evidence="1 2">
    <name type="scientific">Halodesulfovibrio aestuarii</name>
    <dbReference type="NCBI Taxonomy" id="126333"/>
    <lineage>
        <taxon>Bacteria</taxon>
        <taxon>Pseudomonadati</taxon>
        <taxon>Thermodesulfobacteriota</taxon>
        <taxon>Desulfovibrionia</taxon>
        <taxon>Desulfovibrionales</taxon>
        <taxon>Desulfovibrionaceae</taxon>
        <taxon>Halodesulfovibrio</taxon>
    </lineage>
</organism>
<gene>
    <name evidence="1" type="ORF">SAMN05660830_01500</name>
</gene>
<name>A0A8G2C987_9BACT</name>
<reference evidence="1 2" key="1">
    <citation type="submission" date="2016-11" db="EMBL/GenBank/DDBJ databases">
        <authorList>
            <person name="Varghese N."/>
            <person name="Submissions S."/>
        </authorList>
    </citation>
    <scope>NUCLEOTIDE SEQUENCE [LARGE SCALE GENOMIC DNA]</scope>
    <source>
        <strain evidence="1 2">DSM 17919</strain>
    </source>
</reference>
<evidence type="ECO:0000313" key="1">
    <source>
        <dbReference type="EMBL" id="SHJ05500.1"/>
    </source>
</evidence>
<dbReference type="EMBL" id="FQZR01000003">
    <property type="protein sequence ID" value="SHJ05500.1"/>
    <property type="molecule type" value="Genomic_DNA"/>
</dbReference>
<dbReference type="AlphaFoldDB" id="A0A8G2C987"/>
<sequence>MLVVKKEVELIYVRYHKQGYDNKCNRPNNPIFQHIPFMS</sequence>
<protein>
    <submittedName>
        <fullName evidence="1">Uncharacterized protein</fullName>
    </submittedName>
</protein>
<evidence type="ECO:0000313" key="2">
    <source>
        <dbReference type="Proteomes" id="UP000184001"/>
    </source>
</evidence>